<dbReference type="EC" id="1.1.1.267" evidence="9"/>
<evidence type="ECO:0000256" key="6">
    <source>
        <dbReference type="ARBA" id="ARBA00023211"/>
    </source>
</evidence>
<evidence type="ECO:0000256" key="5">
    <source>
        <dbReference type="ARBA" id="ARBA00023002"/>
    </source>
</evidence>
<dbReference type="InterPro" id="IPR013512">
    <property type="entry name" value="DXP_reductoisomerase_N"/>
</dbReference>
<feature type="binding site" evidence="9">
    <location>
        <position position="121"/>
    </location>
    <ligand>
        <name>NADPH</name>
        <dbReference type="ChEBI" id="CHEBI:57783"/>
    </ligand>
</feature>
<dbReference type="GO" id="GO:0016853">
    <property type="term" value="F:isomerase activity"/>
    <property type="evidence" value="ECO:0007669"/>
    <property type="project" value="UniProtKB-KW"/>
</dbReference>
<keyword evidence="6 9" id="KW-0464">Manganese</keyword>
<dbReference type="EMBL" id="CP017703">
    <property type="protein sequence ID" value="ASS91527.1"/>
    <property type="molecule type" value="Genomic_DNA"/>
</dbReference>
<dbReference type="Gene3D" id="1.10.1740.10">
    <property type="match status" value="1"/>
</dbReference>
<feature type="binding site" evidence="9">
    <location>
        <position position="218"/>
    </location>
    <ligand>
        <name>Mn(2+)</name>
        <dbReference type="ChEBI" id="CHEBI:29035"/>
    </ligand>
</feature>
<feature type="binding site" evidence="9">
    <location>
        <position position="12"/>
    </location>
    <ligand>
        <name>NADPH</name>
        <dbReference type="ChEBI" id="CHEBI:57783"/>
    </ligand>
</feature>
<accession>A0A223E8C4</accession>
<feature type="binding site" evidence="9">
    <location>
        <position position="149"/>
    </location>
    <ligand>
        <name>1-deoxy-D-xylulose 5-phosphate</name>
        <dbReference type="ChEBI" id="CHEBI:57792"/>
    </ligand>
</feature>
<feature type="domain" description="1-deoxy-D-xylulose 5-phosphate reductoisomerase N-terminal" evidence="10">
    <location>
        <begin position="4"/>
        <end position="129"/>
    </location>
</feature>
<feature type="binding site" evidence="9">
    <location>
        <position position="149"/>
    </location>
    <ligand>
        <name>Mn(2+)</name>
        <dbReference type="ChEBI" id="CHEBI:29035"/>
    </ligand>
</feature>
<evidence type="ECO:0000313" key="14">
    <source>
        <dbReference type="Proteomes" id="UP000214606"/>
    </source>
</evidence>
<dbReference type="Pfam" id="PF02670">
    <property type="entry name" value="DXP_reductoisom"/>
    <property type="match status" value="1"/>
</dbReference>
<feature type="binding site" evidence="9">
    <location>
        <position position="202"/>
    </location>
    <ligand>
        <name>NADPH</name>
        <dbReference type="ChEBI" id="CHEBI:57783"/>
    </ligand>
</feature>
<comment type="similarity">
    <text evidence="2 9">Belongs to the DXR family.</text>
</comment>
<dbReference type="AlphaFoldDB" id="A0A223E8C4"/>
<keyword evidence="9" id="KW-0460">Magnesium</keyword>
<feature type="binding site" evidence="9">
    <location>
        <position position="122"/>
    </location>
    <ligand>
        <name>1-deoxy-D-xylulose 5-phosphate</name>
        <dbReference type="ChEBI" id="CHEBI:57792"/>
    </ligand>
</feature>
<dbReference type="InterPro" id="IPR013644">
    <property type="entry name" value="DXP_reductoisomerase_C"/>
</dbReference>
<dbReference type="InterPro" id="IPR026877">
    <property type="entry name" value="DXPR_C"/>
</dbReference>
<keyword evidence="3 9" id="KW-0479">Metal-binding</keyword>
<sequence length="382" mass="42585">MKKIILLGATGSIGQQTLDVIRANPDSFRLVAMSFGENIELGLEAVHEFKPELVAVKNREIYDQIRLNIPSSCQLTYGHDGLCETAAYHKGEIVVNAVIGSVGLIPTLKAIEAKKTVALANKETLVTAGQIVTDYARKHNVQILPVDSEHSAIFQCLNGEKKESVERLILTASGGSFRDKSRNELKHVTVKEALNHPNWSMGAKITIDSATMMNKGLEVIEAHWLFSVSYDQIDVLLHKESVIHSMVEFHDGSIIAQLGTPDMKIPIQYALTYPNRIPSYESERLDLTKYGQLHFEKIDFDRYRCLKFAFDSGKIGGTMPAVLNAANEVAVNAFLEDKIPFLKIEELVERALEEHAPLFNPTLEDIQEADGRTRQFVQSLIN</sequence>
<dbReference type="GO" id="GO:0051484">
    <property type="term" value="P:isopentenyl diphosphate biosynthetic process, methylerythritol 4-phosphate pathway involved in terpenoid biosynthetic process"/>
    <property type="evidence" value="ECO:0007669"/>
    <property type="project" value="UniProtKB-ARBA"/>
</dbReference>
<evidence type="ECO:0000256" key="8">
    <source>
        <dbReference type="ARBA" id="ARBA00048543"/>
    </source>
</evidence>
<protein>
    <recommendedName>
        <fullName evidence="9">1-deoxy-D-xylulose 5-phosphate reductoisomerase</fullName>
        <shortName evidence="9">DXP reductoisomerase</shortName>
        <ecNumber evidence="9">1.1.1.267</ecNumber>
    </recommendedName>
    <alternativeName>
        <fullName evidence="9">1-deoxyxylulose-5-phosphate reductoisomerase</fullName>
    </alternativeName>
    <alternativeName>
        <fullName evidence="9">2-C-methyl-D-erythritol 4-phosphate synthase</fullName>
    </alternativeName>
</protein>
<evidence type="ECO:0000256" key="3">
    <source>
        <dbReference type="ARBA" id="ARBA00022723"/>
    </source>
</evidence>
<dbReference type="RefSeq" id="WP_094246030.1">
    <property type="nucleotide sequence ID" value="NZ_CP017703.1"/>
</dbReference>
<dbReference type="Pfam" id="PF13288">
    <property type="entry name" value="DXPR_C"/>
    <property type="match status" value="1"/>
</dbReference>
<feature type="binding site" evidence="9">
    <location>
        <position position="123"/>
    </location>
    <ligand>
        <name>NADPH</name>
        <dbReference type="ChEBI" id="CHEBI:57783"/>
    </ligand>
</feature>
<evidence type="ECO:0000259" key="12">
    <source>
        <dbReference type="Pfam" id="PF13288"/>
    </source>
</evidence>
<dbReference type="GO" id="GO:0070402">
    <property type="term" value="F:NADPH binding"/>
    <property type="evidence" value="ECO:0007669"/>
    <property type="project" value="InterPro"/>
</dbReference>
<dbReference type="Proteomes" id="UP000214606">
    <property type="component" value="Chromosome"/>
</dbReference>
<dbReference type="GO" id="GO:0030145">
    <property type="term" value="F:manganese ion binding"/>
    <property type="evidence" value="ECO:0007669"/>
    <property type="project" value="TreeGrafter"/>
</dbReference>
<dbReference type="PANTHER" id="PTHR30525:SF0">
    <property type="entry name" value="1-DEOXY-D-XYLULOSE 5-PHOSPHATE REDUCTOISOMERASE, CHLOROPLASTIC"/>
    <property type="match status" value="1"/>
</dbReference>
<evidence type="ECO:0000256" key="1">
    <source>
        <dbReference type="ARBA" id="ARBA00005094"/>
    </source>
</evidence>
<evidence type="ECO:0000256" key="4">
    <source>
        <dbReference type="ARBA" id="ARBA00022857"/>
    </source>
</evidence>
<dbReference type="Pfam" id="PF08436">
    <property type="entry name" value="DXP_redisom_C"/>
    <property type="match status" value="1"/>
</dbReference>
<evidence type="ECO:0000256" key="7">
    <source>
        <dbReference type="ARBA" id="ARBA00023229"/>
    </source>
</evidence>
<comment type="pathway">
    <text evidence="1 9">Isoprenoid biosynthesis; isopentenyl diphosphate biosynthesis via DXP pathway; isopentenyl diphosphate from 1-deoxy-D-xylulose 5-phosphate: step 1/6.</text>
</comment>
<evidence type="ECO:0000313" key="13">
    <source>
        <dbReference type="EMBL" id="ASS91527.1"/>
    </source>
</evidence>
<feature type="binding site" evidence="9">
    <location>
        <position position="148"/>
    </location>
    <ligand>
        <name>1-deoxy-D-xylulose 5-phosphate</name>
        <dbReference type="ChEBI" id="CHEBI:57792"/>
    </ligand>
</feature>
<dbReference type="HAMAP" id="MF_00183">
    <property type="entry name" value="DXP_reductoisom"/>
    <property type="match status" value="1"/>
</dbReference>
<keyword evidence="5 9" id="KW-0560">Oxidoreductase</keyword>
<comment type="caution">
    <text evidence="9">Lacks conserved residue(s) required for the propagation of feature annotation.</text>
</comment>
<organism evidence="13 14">
    <name type="scientific">Aeribacillus pallidus</name>
    <dbReference type="NCBI Taxonomy" id="33936"/>
    <lineage>
        <taxon>Bacteria</taxon>
        <taxon>Bacillati</taxon>
        <taxon>Bacillota</taxon>
        <taxon>Bacilli</taxon>
        <taxon>Bacillales</taxon>
        <taxon>Bacillaceae</taxon>
        <taxon>Aeribacillus</taxon>
    </lineage>
</organism>
<dbReference type="Gene3D" id="3.40.50.720">
    <property type="entry name" value="NAD(P)-binding Rossmann-like Domain"/>
    <property type="match status" value="1"/>
</dbReference>
<feature type="binding site" evidence="9">
    <location>
        <position position="214"/>
    </location>
    <ligand>
        <name>1-deoxy-D-xylulose 5-phosphate</name>
        <dbReference type="ChEBI" id="CHEBI:57792"/>
    </ligand>
</feature>
<dbReference type="InterPro" id="IPR036291">
    <property type="entry name" value="NAD(P)-bd_dom_sf"/>
</dbReference>
<dbReference type="FunFam" id="3.40.50.720:FF:000045">
    <property type="entry name" value="1-deoxy-D-xylulose 5-phosphate reductoisomerase"/>
    <property type="match status" value="1"/>
</dbReference>
<feature type="binding site" evidence="9">
    <location>
        <position position="36"/>
    </location>
    <ligand>
        <name>NADPH</name>
        <dbReference type="ChEBI" id="CHEBI:57783"/>
    </ligand>
</feature>
<feature type="binding site" evidence="9">
    <location>
        <position position="209"/>
    </location>
    <ligand>
        <name>1-deoxy-D-xylulose 5-phosphate</name>
        <dbReference type="ChEBI" id="CHEBI:57792"/>
    </ligand>
</feature>
<evidence type="ECO:0000259" key="11">
    <source>
        <dbReference type="Pfam" id="PF08436"/>
    </source>
</evidence>
<keyword evidence="4 9" id="KW-0521">NADP</keyword>
<reference evidence="13 14" key="1">
    <citation type="submission" date="2016-10" db="EMBL/GenBank/DDBJ databases">
        <title>The whole genome sequencing and assembly of Aeribacillus pallidus KCTC3564 strain.</title>
        <authorList>
            <person name="Lee Y.-J."/>
            <person name="Park M.-K."/>
            <person name="Yi H."/>
            <person name="Bahn Y.-S."/>
            <person name="Kim J.F."/>
            <person name="Lee D.-W."/>
        </authorList>
    </citation>
    <scope>NUCLEOTIDE SEQUENCE [LARGE SCALE GENOMIC DNA]</scope>
    <source>
        <strain evidence="13 14">KCTC3564</strain>
    </source>
</reference>
<proteinExistence type="inferred from homology"/>
<keyword evidence="7 9" id="KW-0414">Isoprene biosynthesis</keyword>
<dbReference type="SUPFAM" id="SSF69055">
    <property type="entry name" value="1-deoxy-D-xylulose-5-phosphate reductoisomerase, C-terminal domain"/>
    <property type="match status" value="1"/>
</dbReference>
<comment type="cofactor">
    <cofactor evidence="9">
        <name>Mg(2+)</name>
        <dbReference type="ChEBI" id="CHEBI:18420"/>
    </cofactor>
    <cofactor evidence="9">
        <name>Mn(2+)</name>
        <dbReference type="ChEBI" id="CHEBI:29035"/>
    </cofactor>
</comment>
<evidence type="ECO:0000256" key="2">
    <source>
        <dbReference type="ARBA" id="ARBA00006825"/>
    </source>
</evidence>
<feature type="binding site" evidence="9">
    <location>
        <position position="147"/>
    </location>
    <ligand>
        <name>Mn(2+)</name>
        <dbReference type="ChEBI" id="CHEBI:29035"/>
    </ligand>
</feature>
<evidence type="ECO:0000259" key="10">
    <source>
        <dbReference type="Pfam" id="PF02670"/>
    </source>
</evidence>
<feature type="domain" description="1-deoxy-D-xylulose 5-phosphate reductoisomerase C-terminal" evidence="11">
    <location>
        <begin position="143"/>
        <end position="226"/>
    </location>
</feature>
<dbReference type="UniPathway" id="UPA00056">
    <property type="reaction ID" value="UER00092"/>
</dbReference>
<feature type="binding site" evidence="9">
    <location>
        <position position="173"/>
    </location>
    <ligand>
        <name>1-deoxy-D-xylulose 5-phosphate</name>
        <dbReference type="ChEBI" id="CHEBI:57792"/>
    </ligand>
</feature>
<dbReference type="InterPro" id="IPR036169">
    <property type="entry name" value="DXPR_C_sf"/>
</dbReference>
<evidence type="ECO:0000256" key="9">
    <source>
        <dbReference type="HAMAP-Rule" id="MF_00183"/>
    </source>
</evidence>
<name>A0A223E8C4_9BACI</name>
<feature type="binding site" evidence="9">
    <location>
        <position position="13"/>
    </location>
    <ligand>
        <name>NADPH</name>
        <dbReference type="ChEBI" id="CHEBI:57783"/>
    </ligand>
</feature>
<comment type="function">
    <text evidence="9">Catalyzes the NADPH-dependent rearrangement and reduction of 1-deoxy-D-xylulose-5-phosphate (DXP) to 2-C-methyl-D-erythritol 4-phosphate (MEP).</text>
</comment>
<dbReference type="KEGG" id="apak:AP3564_16035"/>
<feature type="binding site" evidence="9">
    <location>
        <position position="218"/>
    </location>
    <ligand>
        <name>1-deoxy-D-xylulose 5-phosphate</name>
        <dbReference type="ChEBI" id="CHEBI:57792"/>
    </ligand>
</feature>
<dbReference type="InterPro" id="IPR003821">
    <property type="entry name" value="DXP_reductoisomerase"/>
</dbReference>
<dbReference type="SUPFAM" id="SSF51735">
    <property type="entry name" value="NAD(P)-binding Rossmann-fold domains"/>
    <property type="match status" value="1"/>
</dbReference>
<feature type="binding site" evidence="9">
    <location>
        <position position="10"/>
    </location>
    <ligand>
        <name>NADPH</name>
        <dbReference type="ChEBI" id="CHEBI:57783"/>
    </ligand>
</feature>
<dbReference type="NCBIfam" id="NF009114">
    <property type="entry name" value="PRK12464.1"/>
    <property type="match status" value="1"/>
</dbReference>
<feature type="domain" description="DXP reductoisomerase C-terminal" evidence="12">
    <location>
        <begin position="258"/>
        <end position="375"/>
    </location>
</feature>
<feature type="binding site" evidence="9">
    <location>
        <position position="38"/>
    </location>
    <ligand>
        <name>NADPH</name>
        <dbReference type="ChEBI" id="CHEBI:57783"/>
    </ligand>
</feature>
<feature type="binding site" evidence="9">
    <location>
        <position position="196"/>
    </location>
    <ligand>
        <name>1-deoxy-D-xylulose 5-phosphate</name>
        <dbReference type="ChEBI" id="CHEBI:57792"/>
    </ligand>
</feature>
<dbReference type="PIRSF" id="PIRSF006205">
    <property type="entry name" value="Dxp_reductismrs"/>
    <property type="match status" value="1"/>
</dbReference>
<comment type="catalytic activity">
    <reaction evidence="8">
        <text>2-C-methyl-D-erythritol 4-phosphate + NADP(+) = 1-deoxy-D-xylulose 5-phosphate + NADPH + H(+)</text>
        <dbReference type="Rhea" id="RHEA:13717"/>
        <dbReference type="ChEBI" id="CHEBI:15378"/>
        <dbReference type="ChEBI" id="CHEBI:57783"/>
        <dbReference type="ChEBI" id="CHEBI:57792"/>
        <dbReference type="ChEBI" id="CHEBI:58262"/>
        <dbReference type="ChEBI" id="CHEBI:58349"/>
        <dbReference type="EC" id="1.1.1.267"/>
    </reaction>
    <physiologicalReaction direction="right-to-left" evidence="8">
        <dbReference type="Rhea" id="RHEA:13719"/>
    </physiologicalReaction>
</comment>
<keyword evidence="13" id="KW-0413">Isomerase</keyword>
<dbReference type="SUPFAM" id="SSF55347">
    <property type="entry name" value="Glyceraldehyde-3-phosphate dehydrogenase-like, C-terminal domain"/>
    <property type="match status" value="1"/>
</dbReference>
<feature type="binding site" evidence="9">
    <location>
        <position position="11"/>
    </location>
    <ligand>
        <name>NADPH</name>
        <dbReference type="ChEBI" id="CHEBI:57783"/>
    </ligand>
</feature>
<dbReference type="PANTHER" id="PTHR30525">
    <property type="entry name" value="1-DEOXY-D-XYLULOSE 5-PHOSPHATE REDUCTOISOMERASE"/>
    <property type="match status" value="1"/>
</dbReference>
<dbReference type="GO" id="GO:0030604">
    <property type="term" value="F:1-deoxy-D-xylulose-5-phosphate reductoisomerase activity"/>
    <property type="evidence" value="ECO:0007669"/>
    <property type="project" value="UniProtKB-UniRule"/>
</dbReference>
<dbReference type="NCBIfam" id="TIGR00243">
    <property type="entry name" value="Dxr"/>
    <property type="match status" value="1"/>
</dbReference>
<gene>
    <name evidence="9" type="primary">dxr</name>
    <name evidence="13" type="ORF">AP3564_16035</name>
</gene>
<feature type="binding site" evidence="9">
    <location>
        <position position="215"/>
    </location>
    <ligand>
        <name>1-deoxy-D-xylulose 5-phosphate</name>
        <dbReference type="ChEBI" id="CHEBI:57792"/>
    </ligand>
</feature>